<dbReference type="Proteomes" id="UP000270272">
    <property type="component" value="Chromosome"/>
</dbReference>
<accession>A0A447UW75</accession>
<evidence type="ECO:0000313" key="2">
    <source>
        <dbReference type="Proteomes" id="UP000270272"/>
    </source>
</evidence>
<reference evidence="1 2" key="1">
    <citation type="submission" date="2018-12" db="EMBL/GenBank/DDBJ databases">
        <authorList>
            <consortium name="Pathogen Informatics"/>
        </authorList>
    </citation>
    <scope>NUCLEOTIDE SEQUENCE [LARGE SCALE GENOMIC DNA]</scope>
    <source>
        <strain evidence="1 2">NCTC11075</strain>
    </source>
</reference>
<sequence length="199" mass="22527">MTNRRAINIQQIRGDIARRKAMPGFGPDTSIERLRTVQETQRSFTPEIVEALLDELKVVTHAAAVDHEAACSLAEENEELKRKLASLGTEPRRNPVLAYADSYRDMAKQGVESIPVWNVITDLERNIAPLYTAPVELTDEQIDAVLDSHGNIAYVIADKRERLRMFAREILRAAMLQPVDIQEIPSGWRWTLLPPDSQE</sequence>
<name>A0A447UW75_CITKO</name>
<gene>
    <name evidence="1" type="ORF">NCTC11075_05799</name>
</gene>
<protein>
    <submittedName>
        <fullName evidence="1">Uncharacterized protein</fullName>
    </submittedName>
</protein>
<proteinExistence type="predicted"/>
<organism evidence="1 2">
    <name type="scientific">Citrobacter koseri</name>
    <name type="common">Citrobacter diversus</name>
    <dbReference type="NCBI Taxonomy" id="545"/>
    <lineage>
        <taxon>Bacteria</taxon>
        <taxon>Pseudomonadati</taxon>
        <taxon>Pseudomonadota</taxon>
        <taxon>Gammaproteobacteria</taxon>
        <taxon>Enterobacterales</taxon>
        <taxon>Enterobacteriaceae</taxon>
        <taxon>Citrobacter</taxon>
    </lineage>
</organism>
<dbReference type="EMBL" id="LR134204">
    <property type="protein sequence ID" value="VEB94865.1"/>
    <property type="molecule type" value="Genomic_DNA"/>
</dbReference>
<evidence type="ECO:0000313" key="1">
    <source>
        <dbReference type="EMBL" id="VEB94865.1"/>
    </source>
</evidence>
<dbReference type="AlphaFoldDB" id="A0A447UW75"/>